<dbReference type="Gene3D" id="3.30.70.270">
    <property type="match status" value="1"/>
</dbReference>
<dbReference type="SUPFAM" id="SSF50630">
    <property type="entry name" value="Acid proteases"/>
    <property type="match status" value="1"/>
</dbReference>
<evidence type="ECO:0000256" key="4">
    <source>
        <dbReference type="ARBA" id="ARBA00022759"/>
    </source>
</evidence>
<dbReference type="InterPro" id="IPR050951">
    <property type="entry name" value="Retrovirus_Pol_polyprotein"/>
</dbReference>
<dbReference type="AlphaFoldDB" id="A0A183S785"/>
<dbReference type="PANTHER" id="PTHR37984:SF5">
    <property type="entry name" value="PROTEIN NYNRIN-LIKE"/>
    <property type="match status" value="1"/>
</dbReference>
<dbReference type="SUPFAM" id="SSF56672">
    <property type="entry name" value="DNA/RNA polymerases"/>
    <property type="match status" value="1"/>
</dbReference>
<dbReference type="WBParaSite" id="SSLN_0000008501-mRNA-1">
    <property type="protein sequence ID" value="SSLN_0000008501-mRNA-1"/>
    <property type="gene ID" value="SSLN_0000008501"/>
</dbReference>
<keyword evidence="4" id="KW-0255">Endonuclease</keyword>
<protein>
    <submittedName>
        <fullName evidence="6">Reverse transcriptase domain-containing protein</fullName>
    </submittedName>
</protein>
<dbReference type="PANTHER" id="PTHR37984">
    <property type="entry name" value="PROTEIN CBG26694"/>
    <property type="match status" value="1"/>
</dbReference>
<evidence type="ECO:0000256" key="3">
    <source>
        <dbReference type="ARBA" id="ARBA00022722"/>
    </source>
</evidence>
<reference evidence="6" key="1">
    <citation type="submission" date="2016-06" db="UniProtKB">
        <authorList>
            <consortium name="WormBaseParasite"/>
        </authorList>
    </citation>
    <scope>IDENTIFICATION</scope>
</reference>
<keyword evidence="2" id="KW-0548">Nucleotidyltransferase</keyword>
<feature type="domain" description="Reverse transcriptase" evidence="5">
    <location>
        <begin position="324"/>
        <end position="395"/>
    </location>
</feature>
<organism evidence="6">
    <name type="scientific">Schistocephalus solidus</name>
    <name type="common">Tapeworm</name>
    <dbReference type="NCBI Taxonomy" id="70667"/>
    <lineage>
        <taxon>Eukaryota</taxon>
        <taxon>Metazoa</taxon>
        <taxon>Spiralia</taxon>
        <taxon>Lophotrochozoa</taxon>
        <taxon>Platyhelminthes</taxon>
        <taxon>Cestoda</taxon>
        <taxon>Eucestoda</taxon>
        <taxon>Diphyllobothriidea</taxon>
        <taxon>Diphyllobothriidae</taxon>
        <taxon>Schistocephalus</taxon>
    </lineage>
</organism>
<sequence length="411" mass="45704">LGPAEHEHYANFILPKNPREMTFVDTLKMLSQIFGEQSSLFSTRFQCLQLRKRESDDFITNVGIFNRECGHFQLCSLTEDQFKCLHPRRNHRHLLVGTVARGISIGIAHFANIVTKAVGHCYGFCQTPATAESKYASTTSNYKCPFSPNRKPKIQSVGNSLSLLVTLQLNVADRRTFVDILLNDHAVCLQLDTASGINIISERLWQSLGSPTMQQTSQTATSACGGLVRLIGQLQCCVSFHGTTINASFYVTKSNLNLLGLDWIKQLGLVDMPLGVVCSQVQLLVVPADLTKDILQRFASVFQDGLGRYKQTQAVLNLCPGKHPALFEQTMNAMLSGIPGTAGYMDDIIIMCRSPTELQDRVCAVLERVQAYGFHLRADKGQFFLQSIKYLGFIFEATGHHPDLENIRAIQ</sequence>
<keyword evidence="3" id="KW-0540">Nuclease</keyword>
<proteinExistence type="predicted"/>
<evidence type="ECO:0000259" key="5">
    <source>
        <dbReference type="Pfam" id="PF00078"/>
    </source>
</evidence>
<dbReference type="InterPro" id="IPR021109">
    <property type="entry name" value="Peptidase_aspartic_dom_sf"/>
</dbReference>
<dbReference type="InterPro" id="IPR000477">
    <property type="entry name" value="RT_dom"/>
</dbReference>
<dbReference type="Gene3D" id="2.40.70.10">
    <property type="entry name" value="Acid Proteases"/>
    <property type="match status" value="1"/>
</dbReference>
<dbReference type="InterPro" id="IPR043128">
    <property type="entry name" value="Rev_trsase/Diguanyl_cyclase"/>
</dbReference>
<keyword evidence="1" id="KW-0808">Transferase</keyword>
<dbReference type="GO" id="GO:0004519">
    <property type="term" value="F:endonuclease activity"/>
    <property type="evidence" value="ECO:0007669"/>
    <property type="project" value="UniProtKB-KW"/>
</dbReference>
<dbReference type="InterPro" id="IPR043502">
    <property type="entry name" value="DNA/RNA_pol_sf"/>
</dbReference>
<evidence type="ECO:0000256" key="2">
    <source>
        <dbReference type="ARBA" id="ARBA00022695"/>
    </source>
</evidence>
<evidence type="ECO:0000313" key="6">
    <source>
        <dbReference type="WBParaSite" id="SSLN_0000008501-mRNA-1"/>
    </source>
</evidence>
<keyword evidence="4" id="KW-0378">Hydrolase</keyword>
<accession>A0A183S785</accession>
<name>A0A183S785_SCHSO</name>
<dbReference type="GO" id="GO:0016779">
    <property type="term" value="F:nucleotidyltransferase activity"/>
    <property type="evidence" value="ECO:0007669"/>
    <property type="project" value="UniProtKB-KW"/>
</dbReference>
<evidence type="ECO:0000256" key="1">
    <source>
        <dbReference type="ARBA" id="ARBA00022679"/>
    </source>
</evidence>
<dbReference type="Pfam" id="PF00078">
    <property type="entry name" value="RVT_1"/>
    <property type="match status" value="1"/>
</dbReference>